<dbReference type="Gene3D" id="3.20.20.150">
    <property type="entry name" value="Divalent-metal-dependent TIM barrel enzymes"/>
    <property type="match status" value="1"/>
</dbReference>
<sequence length="287" mass="31921">MAKFLLSAFADEASKTLDGQIAALQRNNMKYIEIRNVDGKGILDCTDEELAAIHSKLEAAGIGVSAIGSPIGKIKITDPFEPHIEAFRRALNAAKVLGTKNIRMFSFFIPEGEDAAKYKDEVFRRLEVLVEMAEKEGILCCHENEKEIYGDIDTRSIEICKHFAGRMKGIFDPANYVQCGMHPAEFFDEIYPYLEYMHIKDAMLEDGAVVPSGKGDGHVPELVAKFAKAEGERFLTVEPHLKVFDGLQNLQGEELKHRYSYASSDEAFDAAVAAIKEILNAGGYDYQ</sequence>
<dbReference type="EMBL" id="DVHF01000010">
    <property type="protein sequence ID" value="HIR56190.1"/>
    <property type="molecule type" value="Genomic_DNA"/>
</dbReference>
<evidence type="ECO:0000313" key="2">
    <source>
        <dbReference type="EMBL" id="HIR56190.1"/>
    </source>
</evidence>
<dbReference type="InterPro" id="IPR050312">
    <property type="entry name" value="IolE/XylAMocC-like"/>
</dbReference>
<evidence type="ECO:0000259" key="1">
    <source>
        <dbReference type="Pfam" id="PF01261"/>
    </source>
</evidence>
<accession>A0A9D1DNQ3</accession>
<dbReference type="InterPro" id="IPR013022">
    <property type="entry name" value="Xyl_isomerase-like_TIM-brl"/>
</dbReference>
<protein>
    <submittedName>
        <fullName evidence="2">Sugar phosphate isomerase/epimerase</fullName>
    </submittedName>
</protein>
<organism evidence="2 3">
    <name type="scientific">Candidatus Gallacutalibacter pullicola</name>
    <dbReference type="NCBI Taxonomy" id="2840830"/>
    <lineage>
        <taxon>Bacteria</taxon>
        <taxon>Bacillati</taxon>
        <taxon>Bacillota</taxon>
        <taxon>Clostridia</taxon>
        <taxon>Eubacteriales</taxon>
        <taxon>Candidatus Gallacutalibacter</taxon>
    </lineage>
</organism>
<reference evidence="2" key="1">
    <citation type="submission" date="2020-10" db="EMBL/GenBank/DDBJ databases">
        <authorList>
            <person name="Gilroy R."/>
        </authorList>
    </citation>
    <scope>NUCLEOTIDE SEQUENCE</scope>
    <source>
        <strain evidence="2">ChiSjej1B19-7085</strain>
    </source>
</reference>
<gene>
    <name evidence="2" type="ORF">IAA54_00820</name>
</gene>
<feature type="domain" description="Xylose isomerase-like TIM barrel" evidence="1">
    <location>
        <begin position="22"/>
        <end position="226"/>
    </location>
</feature>
<dbReference type="PANTHER" id="PTHR12110:SF53">
    <property type="entry name" value="BLR5974 PROTEIN"/>
    <property type="match status" value="1"/>
</dbReference>
<proteinExistence type="predicted"/>
<name>A0A9D1DNQ3_9FIRM</name>
<dbReference type="AlphaFoldDB" id="A0A9D1DNQ3"/>
<comment type="caution">
    <text evidence="2">The sequence shown here is derived from an EMBL/GenBank/DDBJ whole genome shotgun (WGS) entry which is preliminary data.</text>
</comment>
<reference evidence="2" key="2">
    <citation type="journal article" date="2021" name="PeerJ">
        <title>Extensive microbial diversity within the chicken gut microbiome revealed by metagenomics and culture.</title>
        <authorList>
            <person name="Gilroy R."/>
            <person name="Ravi A."/>
            <person name="Getino M."/>
            <person name="Pursley I."/>
            <person name="Horton D.L."/>
            <person name="Alikhan N.F."/>
            <person name="Baker D."/>
            <person name="Gharbi K."/>
            <person name="Hall N."/>
            <person name="Watson M."/>
            <person name="Adriaenssens E.M."/>
            <person name="Foster-Nyarko E."/>
            <person name="Jarju S."/>
            <person name="Secka A."/>
            <person name="Antonio M."/>
            <person name="Oren A."/>
            <person name="Chaudhuri R.R."/>
            <person name="La Ragione R."/>
            <person name="Hildebrand F."/>
            <person name="Pallen M.J."/>
        </authorList>
    </citation>
    <scope>NUCLEOTIDE SEQUENCE</scope>
    <source>
        <strain evidence="2">ChiSjej1B19-7085</strain>
    </source>
</reference>
<dbReference type="Proteomes" id="UP000886785">
    <property type="component" value="Unassembled WGS sequence"/>
</dbReference>
<keyword evidence="2" id="KW-0413">Isomerase</keyword>
<evidence type="ECO:0000313" key="3">
    <source>
        <dbReference type="Proteomes" id="UP000886785"/>
    </source>
</evidence>
<dbReference type="PANTHER" id="PTHR12110">
    <property type="entry name" value="HYDROXYPYRUVATE ISOMERASE"/>
    <property type="match status" value="1"/>
</dbReference>
<dbReference type="SUPFAM" id="SSF51658">
    <property type="entry name" value="Xylose isomerase-like"/>
    <property type="match status" value="1"/>
</dbReference>
<dbReference type="Pfam" id="PF01261">
    <property type="entry name" value="AP_endonuc_2"/>
    <property type="match status" value="1"/>
</dbReference>
<dbReference type="InterPro" id="IPR036237">
    <property type="entry name" value="Xyl_isomerase-like_sf"/>
</dbReference>
<dbReference type="GO" id="GO:0016853">
    <property type="term" value="F:isomerase activity"/>
    <property type="evidence" value="ECO:0007669"/>
    <property type="project" value="UniProtKB-KW"/>
</dbReference>